<accession>A0A6G9XUY6</accession>
<protein>
    <recommendedName>
        <fullName evidence="4">Transcriptional regulator, AbiEi antitoxin, Type IV TA system</fullName>
    </recommendedName>
</protein>
<evidence type="ECO:0000313" key="3">
    <source>
        <dbReference type="Proteomes" id="UP000501705"/>
    </source>
</evidence>
<evidence type="ECO:0000313" key="2">
    <source>
        <dbReference type="EMBL" id="QIS04781.1"/>
    </source>
</evidence>
<feature type="compositionally biased region" description="Basic and acidic residues" evidence="1">
    <location>
        <begin position="304"/>
        <end position="321"/>
    </location>
</feature>
<organism evidence="2 3">
    <name type="scientific">Nocardia brasiliensis</name>
    <dbReference type="NCBI Taxonomy" id="37326"/>
    <lineage>
        <taxon>Bacteria</taxon>
        <taxon>Bacillati</taxon>
        <taxon>Actinomycetota</taxon>
        <taxon>Actinomycetes</taxon>
        <taxon>Mycobacteriales</taxon>
        <taxon>Nocardiaceae</taxon>
        <taxon>Nocardia</taxon>
    </lineage>
</organism>
<name>A0A6G9XUY6_NOCBR</name>
<reference evidence="2 3" key="1">
    <citation type="journal article" date="2019" name="ACS Chem. Biol.">
        <title>Identification and Mobilization of a Cryptic Antibiotic Biosynthesis Gene Locus from a Human-Pathogenic Nocardia Isolate.</title>
        <authorList>
            <person name="Herisse M."/>
            <person name="Ishida K."/>
            <person name="Porter J.L."/>
            <person name="Howden B."/>
            <person name="Hertweck C."/>
            <person name="Stinear T.P."/>
            <person name="Pidot S.J."/>
        </authorList>
    </citation>
    <scope>NUCLEOTIDE SEQUENCE [LARGE SCALE GENOMIC DNA]</scope>
    <source>
        <strain evidence="2 3">AUSMDU00024985</strain>
    </source>
</reference>
<dbReference type="RefSeq" id="WP_167463886.1">
    <property type="nucleotide sequence ID" value="NZ_CP046171.1"/>
</dbReference>
<dbReference type="EMBL" id="CP046171">
    <property type="protein sequence ID" value="QIS04781.1"/>
    <property type="molecule type" value="Genomic_DNA"/>
</dbReference>
<sequence>MDGVGLHRRGAELRGGLSDEEIRRRYTAGDWFRVRRGTYVDRASFQDLDAIGRHRTLIDAVASAAAPGIVISHQSAAVVYGAPLWQVSLEKVQATRDRRTGARVKSDVRVHCAPVGVVAEVDGLLVTTPARTVVDLGRTLSFESAVVTGDALLHDFGVSRAELAAELEQAKSRTGIAAARRVVAFLDGRSESVGESRSRVLLARAGLPEPTSQGNVFDPSGRFLGRVDFYFEGTGVLCEFDGRVKYGRLLRPGQDAADAVFEEKRREDAIRACGYQLVRWTWSDLTTERVAARVRAALTRARRTPTDGRVEPSRIHTPSRDLHPLRALRSGVDP</sequence>
<feature type="region of interest" description="Disordered" evidence="1">
    <location>
        <begin position="302"/>
        <end position="321"/>
    </location>
</feature>
<dbReference type="Proteomes" id="UP000501705">
    <property type="component" value="Chromosome"/>
</dbReference>
<evidence type="ECO:0000256" key="1">
    <source>
        <dbReference type="SAM" id="MobiDB-lite"/>
    </source>
</evidence>
<dbReference type="AlphaFoldDB" id="A0A6G9XUY6"/>
<evidence type="ECO:0008006" key="4">
    <source>
        <dbReference type="Google" id="ProtNLM"/>
    </source>
</evidence>
<gene>
    <name evidence="2" type="ORF">F5X71_22785</name>
</gene>
<proteinExistence type="predicted"/>